<reference evidence="2 3" key="1">
    <citation type="journal article" date="2016" name="Nat. Commun.">
        <title>Ectomycorrhizal ecology is imprinted in the genome of the dominant symbiotic fungus Cenococcum geophilum.</title>
        <authorList>
            <consortium name="DOE Joint Genome Institute"/>
            <person name="Peter M."/>
            <person name="Kohler A."/>
            <person name="Ohm R.A."/>
            <person name="Kuo A."/>
            <person name="Krutzmann J."/>
            <person name="Morin E."/>
            <person name="Arend M."/>
            <person name="Barry K.W."/>
            <person name="Binder M."/>
            <person name="Choi C."/>
            <person name="Clum A."/>
            <person name="Copeland A."/>
            <person name="Grisel N."/>
            <person name="Haridas S."/>
            <person name="Kipfer T."/>
            <person name="LaButti K."/>
            <person name="Lindquist E."/>
            <person name="Lipzen A."/>
            <person name="Maire R."/>
            <person name="Meier B."/>
            <person name="Mihaltcheva S."/>
            <person name="Molinier V."/>
            <person name="Murat C."/>
            <person name="Poggeler S."/>
            <person name="Quandt C.A."/>
            <person name="Sperisen C."/>
            <person name="Tritt A."/>
            <person name="Tisserant E."/>
            <person name="Crous P.W."/>
            <person name="Henrissat B."/>
            <person name="Nehls U."/>
            <person name="Egli S."/>
            <person name="Spatafora J.W."/>
            <person name="Grigoriev I.V."/>
            <person name="Martin F.M."/>
        </authorList>
    </citation>
    <scope>NUCLEOTIDE SEQUENCE [LARGE SCALE GENOMIC DNA]</scope>
    <source>
        <strain evidence="2 3">CBS 459.81</strain>
    </source>
</reference>
<dbReference type="EMBL" id="KV744820">
    <property type="protein sequence ID" value="OCK85388.1"/>
    <property type="molecule type" value="Genomic_DNA"/>
</dbReference>
<keyword evidence="1" id="KW-0812">Transmembrane</keyword>
<keyword evidence="3" id="KW-1185">Reference proteome</keyword>
<feature type="transmembrane region" description="Helical" evidence="1">
    <location>
        <begin position="82"/>
        <end position="101"/>
    </location>
</feature>
<evidence type="ECO:0000313" key="2">
    <source>
        <dbReference type="EMBL" id="OCK85388.1"/>
    </source>
</evidence>
<keyword evidence="1" id="KW-0472">Membrane</keyword>
<accession>A0A8E2EKC2</accession>
<evidence type="ECO:0000313" key="3">
    <source>
        <dbReference type="Proteomes" id="UP000250266"/>
    </source>
</evidence>
<protein>
    <submittedName>
        <fullName evidence="2">Uncharacterized protein</fullName>
    </submittedName>
</protein>
<dbReference type="Proteomes" id="UP000250266">
    <property type="component" value="Unassembled WGS sequence"/>
</dbReference>
<proteinExistence type="predicted"/>
<sequence>MVSLRAIWIQGRRFRVAVLAPPAGESFLIIPSCFLFSLLSFLFSQFFTLFSLSSLALCLTILFPPDWHPHANSIPEHIDTDFAIRTFFITSAVTTIGIRLCRLNLRSRK</sequence>
<name>A0A8E2EKC2_9PEZI</name>
<gene>
    <name evidence="2" type="ORF">K432DRAFT_377739</name>
</gene>
<keyword evidence="1" id="KW-1133">Transmembrane helix</keyword>
<dbReference type="AlphaFoldDB" id="A0A8E2EKC2"/>
<organism evidence="2 3">
    <name type="scientific">Lepidopterella palustris CBS 459.81</name>
    <dbReference type="NCBI Taxonomy" id="1314670"/>
    <lineage>
        <taxon>Eukaryota</taxon>
        <taxon>Fungi</taxon>
        <taxon>Dikarya</taxon>
        <taxon>Ascomycota</taxon>
        <taxon>Pezizomycotina</taxon>
        <taxon>Dothideomycetes</taxon>
        <taxon>Pleosporomycetidae</taxon>
        <taxon>Mytilinidiales</taxon>
        <taxon>Argynnaceae</taxon>
        <taxon>Lepidopterella</taxon>
    </lineage>
</organism>
<feature type="transmembrane region" description="Helical" evidence="1">
    <location>
        <begin position="34"/>
        <end position="62"/>
    </location>
</feature>
<evidence type="ECO:0000256" key="1">
    <source>
        <dbReference type="SAM" id="Phobius"/>
    </source>
</evidence>